<reference evidence="1 2" key="1">
    <citation type="journal article" date="2022" name="J Glob Antimicrob Resist">
        <title>First complete genome of a multidrug resistant strain of the novel human pathogen Kalamiella piersonii (GABEKP28) identified in human saliva.</title>
        <authorList>
            <person name="McDonagh F."/>
            <person name="Singh N.K."/>
            <person name="Venkateswaran K."/>
            <person name="Lonappan A.M."/>
            <person name="Hallahan B."/>
            <person name="Tuohy A."/>
            <person name="Burke L."/>
            <person name="Kovarova A."/>
            <person name="Miliotis G."/>
        </authorList>
    </citation>
    <scope>NUCLEOTIDE SEQUENCE [LARGE SCALE GENOMIC DNA]</scope>
    <source>
        <strain evidence="1 2">GABEKP28</strain>
    </source>
</reference>
<keyword evidence="2" id="KW-1185">Reference proteome</keyword>
<accession>A0AAJ5QJQ7</accession>
<sequence length="63" mass="7204">MMKKYARIDAGKTMELFSTDKDISTLFHPSIEWVDITNLQPAPLVGWLYVDGEFSEPEEISVL</sequence>
<dbReference type="EMBL" id="CP104758">
    <property type="protein sequence ID" value="WBG91443.1"/>
    <property type="molecule type" value="Genomic_DNA"/>
</dbReference>
<evidence type="ECO:0000313" key="2">
    <source>
        <dbReference type="Proteomes" id="UP001211544"/>
    </source>
</evidence>
<dbReference type="RefSeq" id="WP_269949831.1">
    <property type="nucleotide sequence ID" value="NZ_CP104758.1"/>
</dbReference>
<evidence type="ECO:0000313" key="1">
    <source>
        <dbReference type="EMBL" id="WBG91443.1"/>
    </source>
</evidence>
<name>A0AAJ5QJQ7_9GAMM</name>
<dbReference type="AlphaFoldDB" id="A0AAJ5QJQ7"/>
<gene>
    <name evidence="1" type="ORF">N5580_02445</name>
</gene>
<dbReference type="KEGG" id="kpie:N5580_02445"/>
<proteinExistence type="predicted"/>
<organism evidence="1 2">
    <name type="scientific">Pantoea piersonii</name>
    <dbReference type="NCBI Taxonomy" id="2364647"/>
    <lineage>
        <taxon>Bacteria</taxon>
        <taxon>Pseudomonadati</taxon>
        <taxon>Pseudomonadota</taxon>
        <taxon>Gammaproteobacteria</taxon>
        <taxon>Enterobacterales</taxon>
        <taxon>Erwiniaceae</taxon>
        <taxon>Pantoea</taxon>
    </lineage>
</organism>
<dbReference type="Proteomes" id="UP001211544">
    <property type="component" value="Chromosome"/>
</dbReference>
<protein>
    <submittedName>
        <fullName evidence="1">Uncharacterized protein</fullName>
    </submittedName>
</protein>